<name>A0A5C3MU27_9AGAM</name>
<evidence type="ECO:0000313" key="3">
    <source>
        <dbReference type="Proteomes" id="UP000305948"/>
    </source>
</evidence>
<organism evidence="2 3">
    <name type="scientific">Heliocybe sulcata</name>
    <dbReference type="NCBI Taxonomy" id="5364"/>
    <lineage>
        <taxon>Eukaryota</taxon>
        <taxon>Fungi</taxon>
        <taxon>Dikarya</taxon>
        <taxon>Basidiomycota</taxon>
        <taxon>Agaricomycotina</taxon>
        <taxon>Agaricomycetes</taxon>
        <taxon>Gloeophyllales</taxon>
        <taxon>Gloeophyllaceae</taxon>
        <taxon>Heliocybe</taxon>
    </lineage>
</organism>
<sequence length="201" mass="22401">MSLQLPSPTATTIPLVTSMAISTSMIMITQTVMRTEWTTNTEWTTTTVDSTSTPNPSGPVDTGKIVGGAIAGSVALLLMFSALFLWILRRSRRRRQREIIPFMEKREDPVAPQQAVWRSISTQKRPPRGRIYPVRRSESIYEQSSPLLIEDAVQDALCSTWAAYFKCLLSCLTDAFPIALVSRCMKATGSNPIQLQYPSRS</sequence>
<evidence type="ECO:0008006" key="4">
    <source>
        <dbReference type="Google" id="ProtNLM"/>
    </source>
</evidence>
<evidence type="ECO:0000313" key="2">
    <source>
        <dbReference type="EMBL" id="TFK48325.1"/>
    </source>
</evidence>
<evidence type="ECO:0000256" key="1">
    <source>
        <dbReference type="SAM" id="Phobius"/>
    </source>
</evidence>
<dbReference type="AlphaFoldDB" id="A0A5C3MU27"/>
<accession>A0A5C3MU27</accession>
<keyword evidence="3" id="KW-1185">Reference proteome</keyword>
<reference evidence="2 3" key="1">
    <citation type="journal article" date="2019" name="Nat. Ecol. Evol.">
        <title>Megaphylogeny resolves global patterns of mushroom evolution.</title>
        <authorList>
            <person name="Varga T."/>
            <person name="Krizsan K."/>
            <person name="Foldi C."/>
            <person name="Dima B."/>
            <person name="Sanchez-Garcia M."/>
            <person name="Sanchez-Ramirez S."/>
            <person name="Szollosi G.J."/>
            <person name="Szarkandi J.G."/>
            <person name="Papp V."/>
            <person name="Albert L."/>
            <person name="Andreopoulos W."/>
            <person name="Angelini C."/>
            <person name="Antonin V."/>
            <person name="Barry K.W."/>
            <person name="Bougher N.L."/>
            <person name="Buchanan P."/>
            <person name="Buyck B."/>
            <person name="Bense V."/>
            <person name="Catcheside P."/>
            <person name="Chovatia M."/>
            <person name="Cooper J."/>
            <person name="Damon W."/>
            <person name="Desjardin D."/>
            <person name="Finy P."/>
            <person name="Geml J."/>
            <person name="Haridas S."/>
            <person name="Hughes K."/>
            <person name="Justo A."/>
            <person name="Karasinski D."/>
            <person name="Kautmanova I."/>
            <person name="Kiss B."/>
            <person name="Kocsube S."/>
            <person name="Kotiranta H."/>
            <person name="LaButti K.M."/>
            <person name="Lechner B.E."/>
            <person name="Liimatainen K."/>
            <person name="Lipzen A."/>
            <person name="Lukacs Z."/>
            <person name="Mihaltcheva S."/>
            <person name="Morgado L.N."/>
            <person name="Niskanen T."/>
            <person name="Noordeloos M.E."/>
            <person name="Ohm R.A."/>
            <person name="Ortiz-Santana B."/>
            <person name="Ovrebo C."/>
            <person name="Racz N."/>
            <person name="Riley R."/>
            <person name="Savchenko A."/>
            <person name="Shiryaev A."/>
            <person name="Soop K."/>
            <person name="Spirin V."/>
            <person name="Szebenyi C."/>
            <person name="Tomsovsky M."/>
            <person name="Tulloss R.E."/>
            <person name="Uehling J."/>
            <person name="Grigoriev I.V."/>
            <person name="Vagvolgyi C."/>
            <person name="Papp T."/>
            <person name="Martin F.M."/>
            <person name="Miettinen O."/>
            <person name="Hibbett D.S."/>
            <person name="Nagy L.G."/>
        </authorList>
    </citation>
    <scope>NUCLEOTIDE SEQUENCE [LARGE SCALE GENOMIC DNA]</scope>
    <source>
        <strain evidence="2 3">OMC1185</strain>
    </source>
</reference>
<proteinExistence type="predicted"/>
<dbReference type="EMBL" id="ML213520">
    <property type="protein sequence ID" value="TFK48325.1"/>
    <property type="molecule type" value="Genomic_DNA"/>
</dbReference>
<keyword evidence="1" id="KW-1133">Transmembrane helix</keyword>
<gene>
    <name evidence="2" type="ORF">OE88DRAFT_575094</name>
</gene>
<protein>
    <recommendedName>
        <fullName evidence="4">Mid2 domain-containing protein</fullName>
    </recommendedName>
</protein>
<dbReference type="Proteomes" id="UP000305948">
    <property type="component" value="Unassembled WGS sequence"/>
</dbReference>
<feature type="transmembrane region" description="Helical" evidence="1">
    <location>
        <begin position="65"/>
        <end position="88"/>
    </location>
</feature>
<keyword evidence="1" id="KW-0812">Transmembrane</keyword>
<keyword evidence="1" id="KW-0472">Membrane</keyword>